<organism evidence="1 2">
    <name type="scientific">Desulfocurvibacter africanus subsp. africanus str. Walvis Bay</name>
    <dbReference type="NCBI Taxonomy" id="690850"/>
    <lineage>
        <taxon>Bacteria</taxon>
        <taxon>Pseudomonadati</taxon>
        <taxon>Thermodesulfobacteriota</taxon>
        <taxon>Desulfovibrionia</taxon>
        <taxon>Desulfovibrionales</taxon>
        <taxon>Desulfovibrionaceae</taxon>
        <taxon>Desulfocurvibacter</taxon>
    </lineage>
</organism>
<dbReference type="STRING" id="690850.Desaf_3585"/>
<accession>F3YYN8</accession>
<sequence length="90" mass="9912">MTIIVQIRGPYGGWFDEINCPDMARAEREAADIVAHGERPEDVRIMAGEIRQAPACCEWDPELAGVAAYGRPYGREEAGDEAYTRAKEAA</sequence>
<evidence type="ECO:0000313" key="2">
    <source>
        <dbReference type="Proteomes" id="UP000007844"/>
    </source>
</evidence>
<name>F3YYN8_DESAF</name>
<reference evidence="1 2" key="1">
    <citation type="journal article" date="2011" name="J. Bacteriol.">
        <title>Genome sequence of the mercury-methylating and pleomorphic Desulfovibrio africanus Strain Walvis Bay.</title>
        <authorList>
            <person name="Brown S.D."/>
            <person name="Wall J.D."/>
            <person name="Kucken A.M."/>
            <person name="Gilmour C.C."/>
            <person name="Podar M."/>
            <person name="Brandt C.C."/>
            <person name="Teshima H."/>
            <person name="Detter J.C."/>
            <person name="Han C.S."/>
            <person name="Land M.L."/>
            <person name="Lucas S."/>
            <person name="Han J."/>
            <person name="Pennacchio L."/>
            <person name="Nolan M."/>
            <person name="Pitluck S."/>
            <person name="Woyke T."/>
            <person name="Goodwin L."/>
            <person name="Palumbo A.V."/>
            <person name="Elias D.A."/>
        </authorList>
    </citation>
    <scope>NUCLEOTIDE SEQUENCE [LARGE SCALE GENOMIC DNA]</scope>
    <source>
        <strain evidence="1 2">Walvis Bay</strain>
    </source>
</reference>
<gene>
    <name evidence="1" type="ORF">Desaf_3585</name>
</gene>
<dbReference type="RefSeq" id="WP_014261478.1">
    <property type="nucleotide sequence ID" value="NC_016629.1"/>
</dbReference>
<dbReference type="HOGENOM" id="CLU_2435958_0_0_7"/>
<dbReference type="EMBL" id="CP003221">
    <property type="protein sequence ID" value="EGJ51864.1"/>
    <property type="molecule type" value="Genomic_DNA"/>
</dbReference>
<dbReference type="AlphaFoldDB" id="F3YYN8"/>
<keyword evidence="2" id="KW-1185">Reference proteome</keyword>
<dbReference type="Proteomes" id="UP000007844">
    <property type="component" value="Chromosome"/>
</dbReference>
<proteinExistence type="predicted"/>
<protein>
    <submittedName>
        <fullName evidence="1">Uncharacterized protein</fullName>
    </submittedName>
</protein>
<dbReference type="KEGG" id="daf:Desaf_3585"/>
<evidence type="ECO:0000313" key="1">
    <source>
        <dbReference type="EMBL" id="EGJ51864.1"/>
    </source>
</evidence>